<proteinExistence type="predicted"/>
<gene>
    <name evidence="2" type="ORF">ACH5RR_020242</name>
</gene>
<dbReference type="AlphaFoldDB" id="A0ABD2ZIV6"/>
<keyword evidence="1" id="KW-1133">Transmembrane helix</keyword>
<sequence length="124" mass="13457">MVIAGSVSLKYAYNIAVLDEVRKFVLLITLNLIALLLHSFWMNCRLASSFTSASLDCILRMGKVGVENRQEFGITATFWCQGSRGVCNLACTCDLLAQVSDSGSERLGKCIEGLKVLGKNTSST</sequence>
<evidence type="ECO:0000313" key="2">
    <source>
        <dbReference type="EMBL" id="KAL3517653.1"/>
    </source>
</evidence>
<evidence type="ECO:0000256" key="1">
    <source>
        <dbReference type="SAM" id="Phobius"/>
    </source>
</evidence>
<name>A0ABD2ZIV6_9GENT</name>
<dbReference type="Proteomes" id="UP001630127">
    <property type="component" value="Unassembled WGS sequence"/>
</dbReference>
<reference evidence="2 3" key="1">
    <citation type="submission" date="2024-11" db="EMBL/GenBank/DDBJ databases">
        <title>A near-complete genome assembly of Cinchona calisaya.</title>
        <authorList>
            <person name="Lian D.C."/>
            <person name="Zhao X.W."/>
            <person name="Wei L."/>
        </authorList>
    </citation>
    <scope>NUCLEOTIDE SEQUENCE [LARGE SCALE GENOMIC DNA]</scope>
    <source>
        <tissue evidence="2">Nenye</tissue>
    </source>
</reference>
<keyword evidence="3" id="KW-1185">Reference proteome</keyword>
<evidence type="ECO:0000313" key="3">
    <source>
        <dbReference type="Proteomes" id="UP001630127"/>
    </source>
</evidence>
<comment type="caution">
    <text evidence="2">The sequence shown here is derived from an EMBL/GenBank/DDBJ whole genome shotgun (WGS) entry which is preliminary data.</text>
</comment>
<organism evidence="2 3">
    <name type="scientific">Cinchona calisaya</name>
    <dbReference type="NCBI Taxonomy" id="153742"/>
    <lineage>
        <taxon>Eukaryota</taxon>
        <taxon>Viridiplantae</taxon>
        <taxon>Streptophyta</taxon>
        <taxon>Embryophyta</taxon>
        <taxon>Tracheophyta</taxon>
        <taxon>Spermatophyta</taxon>
        <taxon>Magnoliopsida</taxon>
        <taxon>eudicotyledons</taxon>
        <taxon>Gunneridae</taxon>
        <taxon>Pentapetalae</taxon>
        <taxon>asterids</taxon>
        <taxon>lamiids</taxon>
        <taxon>Gentianales</taxon>
        <taxon>Rubiaceae</taxon>
        <taxon>Cinchonoideae</taxon>
        <taxon>Cinchoneae</taxon>
        <taxon>Cinchona</taxon>
    </lineage>
</organism>
<dbReference type="EMBL" id="JBJUIK010000009">
    <property type="protein sequence ID" value="KAL3517653.1"/>
    <property type="molecule type" value="Genomic_DNA"/>
</dbReference>
<keyword evidence="1" id="KW-0472">Membrane</keyword>
<keyword evidence="1" id="KW-0812">Transmembrane</keyword>
<protein>
    <submittedName>
        <fullName evidence="2">Uncharacterized protein</fullName>
    </submittedName>
</protein>
<feature type="transmembrane region" description="Helical" evidence="1">
    <location>
        <begin position="24"/>
        <end position="42"/>
    </location>
</feature>
<accession>A0ABD2ZIV6</accession>